<dbReference type="GO" id="GO:0032259">
    <property type="term" value="P:methylation"/>
    <property type="evidence" value="ECO:0007669"/>
    <property type="project" value="UniProtKB-KW"/>
</dbReference>
<proteinExistence type="inferred from homology"/>
<dbReference type="Pfam" id="PF01479">
    <property type="entry name" value="S4"/>
    <property type="match status" value="1"/>
</dbReference>
<dbReference type="PIRSF" id="PIRSF005578">
    <property type="entry name" value="TlyA"/>
    <property type="match status" value="1"/>
</dbReference>
<protein>
    <submittedName>
        <fullName evidence="5">RNA binding methyltransferase FtsJ like</fullName>
    </submittedName>
</protein>
<accession>A0A3E2BQM1</accession>
<keyword evidence="5" id="KW-0808">Transferase</keyword>
<dbReference type="SMART" id="SM00363">
    <property type="entry name" value="S4"/>
    <property type="match status" value="1"/>
</dbReference>
<sequence length="266" mass="29198">MKKVRLDLLLTRKGLAASREKAQALILAGRVMVNNQPALKPGQLVSPDSELSLQEPFPYVSRAGAKLEQGLRSFKIDVAGKVALDIGSSTGGFTDCLLQAGARKVYAVDVNIKQLDWKLRQDPRVVTLEKNARYLQPEDLPETPELTVIDVSFISVLKILPALRKIMGSGQVLVLVKPQFEAGRNQVGKKGIIRDSRVHREVLEKVLAAAGQLGYAVHDLLRCDTLGQKGNREFLAWLSPGPGGLNPEELRKKIQEILPDGDQTKN</sequence>
<gene>
    <name evidence="5" type="ORF">OP8BY_0874</name>
</gene>
<comment type="caution">
    <text evidence="5">The sequence shown here is derived from an EMBL/GenBank/DDBJ whole genome shotgun (WGS) entry which is preliminary data.</text>
</comment>
<dbReference type="SUPFAM" id="SSF55174">
    <property type="entry name" value="Alpha-L RNA-binding motif"/>
    <property type="match status" value="1"/>
</dbReference>
<comment type="similarity">
    <text evidence="2">Belongs to the TlyA family.</text>
</comment>
<reference evidence="5 6" key="1">
    <citation type="submission" date="2018-08" db="EMBL/GenBank/DDBJ databases">
        <title>Genome analysis of the thermophilic bacterium of the candidate phylum Aminicenantes from deep subsurface aquifer revealed its physiology and ecological role.</title>
        <authorList>
            <person name="Kadnikov V.V."/>
            <person name="Mardanov A.V."/>
            <person name="Beletsky A.V."/>
            <person name="Karnachuk O.V."/>
            <person name="Ravin N.V."/>
        </authorList>
    </citation>
    <scope>NUCLEOTIDE SEQUENCE [LARGE SCALE GENOMIC DNA]</scope>
    <source>
        <strain evidence="5">BY38</strain>
    </source>
</reference>
<dbReference type="InterPro" id="IPR036986">
    <property type="entry name" value="S4_RNA-bd_sf"/>
</dbReference>
<keyword evidence="1 3" id="KW-0694">RNA-binding</keyword>
<evidence type="ECO:0000256" key="2">
    <source>
        <dbReference type="ARBA" id="ARBA00029460"/>
    </source>
</evidence>
<evidence type="ECO:0000256" key="1">
    <source>
        <dbReference type="ARBA" id="ARBA00022884"/>
    </source>
</evidence>
<dbReference type="PROSITE" id="PS50889">
    <property type="entry name" value="S4"/>
    <property type="match status" value="1"/>
</dbReference>
<dbReference type="Proteomes" id="UP000257323">
    <property type="component" value="Unassembled WGS sequence"/>
</dbReference>
<dbReference type="CDD" id="cd00165">
    <property type="entry name" value="S4"/>
    <property type="match status" value="1"/>
</dbReference>
<dbReference type="InterPro" id="IPR004538">
    <property type="entry name" value="Hemolysin_A/TlyA"/>
</dbReference>
<name>A0A3E2BQM1_9BACT</name>
<keyword evidence="5" id="KW-0489">Methyltransferase</keyword>
<feature type="domain" description="RNA-binding S4" evidence="4">
    <location>
        <begin position="4"/>
        <end position="68"/>
    </location>
</feature>
<evidence type="ECO:0000259" key="4">
    <source>
        <dbReference type="SMART" id="SM00363"/>
    </source>
</evidence>
<dbReference type="GO" id="GO:0008168">
    <property type="term" value="F:methyltransferase activity"/>
    <property type="evidence" value="ECO:0007669"/>
    <property type="project" value="UniProtKB-KW"/>
</dbReference>
<dbReference type="Gene3D" id="3.40.50.150">
    <property type="entry name" value="Vaccinia Virus protein VP39"/>
    <property type="match status" value="1"/>
</dbReference>
<evidence type="ECO:0000256" key="3">
    <source>
        <dbReference type="PROSITE-ProRule" id="PRU00182"/>
    </source>
</evidence>
<evidence type="ECO:0000313" key="6">
    <source>
        <dbReference type="Proteomes" id="UP000257323"/>
    </source>
</evidence>
<dbReference type="Gene3D" id="3.10.290.10">
    <property type="entry name" value="RNA-binding S4 domain"/>
    <property type="match status" value="1"/>
</dbReference>
<dbReference type="InterPro" id="IPR047048">
    <property type="entry name" value="TlyA"/>
</dbReference>
<dbReference type="CDD" id="cd02440">
    <property type="entry name" value="AdoMet_MTases"/>
    <property type="match status" value="1"/>
</dbReference>
<evidence type="ECO:0000313" key="5">
    <source>
        <dbReference type="EMBL" id="RFT16932.1"/>
    </source>
</evidence>
<dbReference type="Pfam" id="PF01728">
    <property type="entry name" value="FtsJ"/>
    <property type="match status" value="1"/>
</dbReference>
<dbReference type="GO" id="GO:0003723">
    <property type="term" value="F:RNA binding"/>
    <property type="evidence" value="ECO:0007669"/>
    <property type="project" value="UniProtKB-KW"/>
</dbReference>
<dbReference type="NCBIfam" id="TIGR00478">
    <property type="entry name" value="tly"/>
    <property type="match status" value="1"/>
</dbReference>
<dbReference type="PANTHER" id="PTHR32319">
    <property type="entry name" value="BACTERIAL HEMOLYSIN-LIKE PROTEIN"/>
    <property type="match status" value="1"/>
</dbReference>
<organism evidence="5 6">
    <name type="scientific">Candidatus Saccharicenans subterraneus</name>
    <dbReference type="NCBI Taxonomy" id="2508984"/>
    <lineage>
        <taxon>Bacteria</taxon>
        <taxon>Candidatus Aminicenantota</taxon>
        <taxon>Candidatus Aminicenantia</taxon>
        <taxon>Candidatus Aminicenantales</taxon>
        <taxon>Candidatus Saccharicenantaceae</taxon>
        <taxon>Candidatus Saccharicenans</taxon>
    </lineage>
</organism>
<dbReference type="EMBL" id="QUAH01000001">
    <property type="protein sequence ID" value="RFT16932.1"/>
    <property type="molecule type" value="Genomic_DNA"/>
</dbReference>
<dbReference type="InterPro" id="IPR002877">
    <property type="entry name" value="RNA_MeTrfase_FtsJ_dom"/>
</dbReference>
<dbReference type="InterPro" id="IPR002942">
    <property type="entry name" value="S4_RNA-bd"/>
</dbReference>
<dbReference type="InterPro" id="IPR029063">
    <property type="entry name" value="SAM-dependent_MTases_sf"/>
</dbReference>
<dbReference type="SUPFAM" id="SSF53335">
    <property type="entry name" value="S-adenosyl-L-methionine-dependent methyltransferases"/>
    <property type="match status" value="1"/>
</dbReference>
<dbReference type="PANTHER" id="PTHR32319:SF0">
    <property type="entry name" value="BACTERIAL HEMOLYSIN-LIKE PROTEIN"/>
    <property type="match status" value="1"/>
</dbReference>
<dbReference type="AlphaFoldDB" id="A0A3E2BQM1"/>